<dbReference type="PANTHER" id="PTHR14150">
    <property type="entry name" value="U3 SMALL NUCLEOLAR RNA-ASSOCIATED PROTEIN 14"/>
    <property type="match status" value="1"/>
</dbReference>
<dbReference type="AlphaFoldDB" id="A0AAV2I7F5"/>
<evidence type="ECO:0000256" key="2">
    <source>
        <dbReference type="ARBA" id="ARBA00007774"/>
    </source>
</evidence>
<keyword evidence="4" id="KW-0539">Nucleus</keyword>
<feature type="compositionally biased region" description="Basic and acidic residues" evidence="5">
    <location>
        <begin position="484"/>
        <end position="494"/>
    </location>
</feature>
<feature type="compositionally biased region" description="Polar residues" evidence="5">
    <location>
        <begin position="459"/>
        <end position="471"/>
    </location>
</feature>
<name>A0AAV2I7F5_LYMST</name>
<evidence type="ECO:0000313" key="6">
    <source>
        <dbReference type="EMBL" id="CAL1540727.1"/>
    </source>
</evidence>
<evidence type="ECO:0000256" key="5">
    <source>
        <dbReference type="SAM" id="MobiDB-lite"/>
    </source>
</evidence>
<dbReference type="GO" id="GO:0032040">
    <property type="term" value="C:small-subunit processome"/>
    <property type="evidence" value="ECO:0007669"/>
    <property type="project" value="InterPro"/>
</dbReference>
<comment type="subcellular location">
    <subcellularLocation>
        <location evidence="1">Nucleus</location>
        <location evidence="1">Nucleolus</location>
    </subcellularLocation>
</comment>
<proteinExistence type="inferred from homology"/>
<evidence type="ECO:0000256" key="4">
    <source>
        <dbReference type="ARBA" id="ARBA00023242"/>
    </source>
</evidence>
<dbReference type="Pfam" id="PF04615">
    <property type="entry name" value="Utp14"/>
    <property type="match status" value="2"/>
</dbReference>
<reference evidence="6 7" key="1">
    <citation type="submission" date="2024-04" db="EMBL/GenBank/DDBJ databases">
        <authorList>
            <consortium name="Genoscope - CEA"/>
            <person name="William W."/>
        </authorList>
    </citation>
    <scope>NUCLEOTIDE SEQUENCE [LARGE SCALE GENOMIC DNA]</scope>
</reference>
<organism evidence="6 7">
    <name type="scientific">Lymnaea stagnalis</name>
    <name type="common">Great pond snail</name>
    <name type="synonym">Helix stagnalis</name>
    <dbReference type="NCBI Taxonomy" id="6523"/>
    <lineage>
        <taxon>Eukaryota</taxon>
        <taxon>Metazoa</taxon>
        <taxon>Spiralia</taxon>
        <taxon>Lophotrochozoa</taxon>
        <taxon>Mollusca</taxon>
        <taxon>Gastropoda</taxon>
        <taxon>Heterobranchia</taxon>
        <taxon>Euthyneura</taxon>
        <taxon>Panpulmonata</taxon>
        <taxon>Hygrophila</taxon>
        <taxon>Lymnaeoidea</taxon>
        <taxon>Lymnaeidae</taxon>
        <taxon>Lymnaea</taxon>
    </lineage>
</organism>
<dbReference type="GO" id="GO:0006364">
    <property type="term" value="P:rRNA processing"/>
    <property type="evidence" value="ECO:0007669"/>
    <property type="project" value="InterPro"/>
</dbReference>
<gene>
    <name evidence="6" type="ORF">GSLYS_00014376001</name>
</gene>
<dbReference type="PANTHER" id="PTHR14150:SF12">
    <property type="entry name" value="U3 SMALL NUCLEOLAR RNA-ASSOCIATED PROTEIN 14 HOMOLOG A"/>
    <property type="match status" value="1"/>
</dbReference>
<sequence length="654" mass="75090">MELENIVEEAVDERAHERLLDSLFALDGKKRHNVALRRSTNFSSNLDLVVHASQDTAKIQPGDLKLKRKNASFHLKKPLGTLELEKTKRKLTREALVTEMTKWDPVVKEMRSADQIAYSKRQHGIQMFQAVQPQAFVPRTPLEQEIYAALGKSQDTLKPHQEFTEAEARALKAMSIKEARARRSELMKHHELLSRIEQKAKRQKKIKSKRYRKLLKADRLTAEKRQMEYLQKNDPDALHEKLKKIHEDRMEERLTLKHRGGGKFSRLHKAYSKYDDKTREAVQEMFKKSRELTKKDENISDDDDDDDNNINTKFDKLISNVTGETSQEIINHNVKYPKIISDKANAWLEGSKAGNKMPPTQILNPISTSTEAVIPTPLAEEASRLPDSLKKVNSVNKSEQEITEIKKQRKSTISEPVSKRKLEDKNKESNADDPSVIDEVRSPISMDKSKLKREKQRKPTNTDGKTPQSSGPEKPVPESVLYSHDSKTDDSKKTLTMEELFQDEDVIEEFTKEKAEIEGRKKLEVDLKLPGWGTWAGPDYKKAATNRQKRFSKSKRTPHQRKPSQTAKAPFVWINPNRDEAMKKLLPKAVPFPFTSVQQYESSLRQPVSRGLVPESATKLLTKPEVVTKLGHIIKPILKEDYFSKSKSSEMDLK</sequence>
<keyword evidence="7" id="KW-1185">Reference proteome</keyword>
<evidence type="ECO:0000256" key="3">
    <source>
        <dbReference type="ARBA" id="ARBA00022553"/>
    </source>
</evidence>
<dbReference type="InterPro" id="IPR006709">
    <property type="entry name" value="SSU_processome_Utp14"/>
</dbReference>
<evidence type="ECO:0000256" key="1">
    <source>
        <dbReference type="ARBA" id="ARBA00004604"/>
    </source>
</evidence>
<comment type="caution">
    <text evidence="6">The sequence shown here is derived from an EMBL/GenBank/DDBJ whole genome shotgun (WGS) entry which is preliminary data.</text>
</comment>
<comment type="similarity">
    <text evidence="2">Belongs to the UTP14 family.</text>
</comment>
<evidence type="ECO:0008006" key="8">
    <source>
        <dbReference type="Google" id="ProtNLM"/>
    </source>
</evidence>
<dbReference type="Proteomes" id="UP001497497">
    <property type="component" value="Unassembled WGS sequence"/>
</dbReference>
<feature type="region of interest" description="Disordered" evidence="5">
    <location>
        <begin position="389"/>
        <end position="494"/>
    </location>
</feature>
<evidence type="ECO:0000313" key="7">
    <source>
        <dbReference type="Proteomes" id="UP001497497"/>
    </source>
</evidence>
<keyword evidence="3" id="KW-0597">Phosphoprotein</keyword>
<feature type="compositionally biased region" description="Basic and acidic residues" evidence="5">
    <location>
        <begin position="417"/>
        <end position="430"/>
    </location>
</feature>
<accession>A0AAV2I7F5</accession>
<feature type="compositionally biased region" description="Basic residues" evidence="5">
    <location>
        <begin position="547"/>
        <end position="562"/>
    </location>
</feature>
<feature type="region of interest" description="Disordered" evidence="5">
    <location>
        <begin position="536"/>
        <end position="570"/>
    </location>
</feature>
<dbReference type="EMBL" id="CAXITT010000396">
    <property type="protein sequence ID" value="CAL1540727.1"/>
    <property type="molecule type" value="Genomic_DNA"/>
</dbReference>
<protein>
    <recommendedName>
        <fullName evidence="8">U3 small nucleolar RNA-associated protein 14 homolog A</fullName>
    </recommendedName>
</protein>